<proteinExistence type="predicted"/>
<evidence type="ECO:0000313" key="3">
    <source>
        <dbReference type="Proteomes" id="UP000324575"/>
    </source>
</evidence>
<keyword evidence="1" id="KW-1133">Transmembrane helix</keyword>
<accession>A0A5M8P5X3</accession>
<reference evidence="2 3" key="1">
    <citation type="submission" date="2019-03" db="EMBL/GenBank/DDBJ databases">
        <title>Single cell metagenomics reveals metabolic interactions within the superorganism composed of flagellate Streblomastix strix and complex community of Bacteroidetes bacteria on its surface.</title>
        <authorList>
            <person name="Treitli S.C."/>
            <person name="Kolisko M."/>
            <person name="Husnik F."/>
            <person name="Keeling P."/>
            <person name="Hampl V."/>
        </authorList>
    </citation>
    <scope>NUCLEOTIDE SEQUENCE [LARGE SCALE GENOMIC DNA]</scope>
    <source>
        <strain evidence="2">St1</strain>
    </source>
</reference>
<evidence type="ECO:0000313" key="2">
    <source>
        <dbReference type="EMBL" id="KAA6303620.1"/>
    </source>
</evidence>
<organism evidence="2 3">
    <name type="scientific">Candidatus Ordinivivax streblomastigis</name>
    <dbReference type="NCBI Taxonomy" id="2540710"/>
    <lineage>
        <taxon>Bacteria</taxon>
        <taxon>Pseudomonadati</taxon>
        <taxon>Bacteroidota</taxon>
        <taxon>Bacteroidia</taxon>
        <taxon>Bacteroidales</taxon>
        <taxon>Candidatus Ordinivivax</taxon>
    </lineage>
</organism>
<feature type="transmembrane region" description="Helical" evidence="1">
    <location>
        <begin position="80"/>
        <end position="97"/>
    </location>
</feature>
<dbReference type="Proteomes" id="UP000324575">
    <property type="component" value="Unassembled WGS sequence"/>
</dbReference>
<protein>
    <submittedName>
        <fullName evidence="2">Uncharacterized protein</fullName>
    </submittedName>
</protein>
<comment type="caution">
    <text evidence="2">The sequence shown here is derived from an EMBL/GenBank/DDBJ whole genome shotgun (WGS) entry which is preliminary data.</text>
</comment>
<keyword evidence="1" id="KW-0812">Transmembrane</keyword>
<gene>
    <name evidence="2" type="ORF">EZS26_000171</name>
</gene>
<dbReference type="AlphaFoldDB" id="A0A5M8P5X3"/>
<dbReference type="EMBL" id="SNRX01000001">
    <property type="protein sequence ID" value="KAA6303620.1"/>
    <property type="molecule type" value="Genomic_DNA"/>
</dbReference>
<evidence type="ECO:0000256" key="1">
    <source>
        <dbReference type="SAM" id="Phobius"/>
    </source>
</evidence>
<keyword evidence="1" id="KW-0472">Membrane</keyword>
<name>A0A5M8P5X3_9BACT</name>
<sequence length="106" mass="11156">MKQKQYWLLIIVGFLIIGSSTLNAQGIFSESNERHGSTEISNESSSSALEETVIFSSGNLRIGADQGDPGTANPGSPDPIGGGLLTLMLLAGGYVATKRKNSQKTK</sequence>